<keyword evidence="2" id="KW-0560">Oxidoreductase</keyword>
<dbReference type="InterPro" id="IPR036188">
    <property type="entry name" value="FAD/NAD-bd_sf"/>
</dbReference>
<name>A0AAJ6AMJ3_9MICC</name>
<dbReference type="GO" id="GO:0016491">
    <property type="term" value="F:oxidoreductase activity"/>
    <property type="evidence" value="ECO:0007669"/>
    <property type="project" value="UniProtKB-KW"/>
</dbReference>
<dbReference type="InterPro" id="IPR006076">
    <property type="entry name" value="FAD-dep_OxRdtase"/>
</dbReference>
<dbReference type="EC" id="1.-.-.-" evidence="2"/>
<evidence type="ECO:0000313" key="3">
    <source>
        <dbReference type="Proteomes" id="UP001224674"/>
    </source>
</evidence>
<dbReference type="GeneID" id="83696345"/>
<proteinExistence type="predicted"/>
<dbReference type="Pfam" id="PF01266">
    <property type="entry name" value="DAO"/>
    <property type="match status" value="1"/>
</dbReference>
<sequence length="376" mass="39702">MDTAHVVVLGAGIQGLMTAVSLADAGHSVVVIDHDDSLVGPAGPRADFAGLGAVINQVTTIARPALEELIRQGLAAHSRVHDAALMRRVEDQQGPSPEEFQPWLHLTGVIVLADRSHPTGPADQVASTTLSRADLAQLAPSVRLNAGGAEAGHALLIDSEGYLDDDRLIAELVSQLTEAGVAIVAGRLESMSSTDRQAHLRLRYRLPADHPSEPGGWGEIEEITADVAILASDNVPATGHEVLAVTEPIGVDLHHVVLTAGAAIRPDTSGRIRVRMADQSTPEDIASHLAEVLGERPVVEHLTTVPQSSADPVAGYTDQHRRLYHLNGGALSLTLAALFAEVATTEVGARGPHARDHPPEPTYADHLLAEFRPEMS</sequence>
<keyword evidence="3" id="KW-1185">Reference proteome</keyword>
<dbReference type="Gene3D" id="3.30.9.10">
    <property type="entry name" value="D-Amino Acid Oxidase, subunit A, domain 2"/>
    <property type="match status" value="1"/>
</dbReference>
<evidence type="ECO:0000313" key="2">
    <source>
        <dbReference type="EMBL" id="WGH92830.1"/>
    </source>
</evidence>
<feature type="domain" description="FAD dependent oxidoreductase" evidence="1">
    <location>
        <begin position="5"/>
        <end position="343"/>
    </location>
</feature>
<gene>
    <name evidence="2" type="ORF">QDX21_11095</name>
</gene>
<dbReference type="Proteomes" id="UP001224674">
    <property type="component" value="Chromosome"/>
</dbReference>
<organism evidence="2 3">
    <name type="scientific">Auritidibacter ignavus</name>
    <dbReference type="NCBI Taxonomy" id="678932"/>
    <lineage>
        <taxon>Bacteria</taxon>
        <taxon>Bacillati</taxon>
        <taxon>Actinomycetota</taxon>
        <taxon>Actinomycetes</taxon>
        <taxon>Micrococcales</taxon>
        <taxon>Micrococcaceae</taxon>
        <taxon>Auritidibacter</taxon>
    </lineage>
</organism>
<dbReference type="RefSeq" id="WP_110101541.1">
    <property type="nucleotide sequence ID" value="NZ_CP122561.1"/>
</dbReference>
<accession>A0AAJ6AMJ3</accession>
<protein>
    <submittedName>
        <fullName evidence="2">FAD-dependent oxidoreductase</fullName>
        <ecNumber evidence="2">1.-.-.-</ecNumber>
    </submittedName>
</protein>
<dbReference type="SUPFAM" id="SSF51905">
    <property type="entry name" value="FAD/NAD(P)-binding domain"/>
    <property type="match status" value="1"/>
</dbReference>
<reference evidence="2 3" key="1">
    <citation type="submission" date="2023-03" db="EMBL/GenBank/DDBJ databases">
        <title>Complete genome sequences of several Auritidibacter ignavus strains isolated from ear infections.</title>
        <authorList>
            <person name="Baehr T."/>
            <person name="Baumhoegger A.M."/>
        </authorList>
    </citation>
    <scope>NUCLEOTIDE SEQUENCE [LARGE SCALE GENOMIC DNA]</scope>
    <source>
        <strain evidence="2 3">BABAE-6</strain>
    </source>
</reference>
<dbReference type="EMBL" id="CP122566">
    <property type="protein sequence ID" value="WGH92830.1"/>
    <property type="molecule type" value="Genomic_DNA"/>
</dbReference>
<dbReference type="AlphaFoldDB" id="A0AAJ6AMJ3"/>
<evidence type="ECO:0000259" key="1">
    <source>
        <dbReference type="Pfam" id="PF01266"/>
    </source>
</evidence>
<dbReference type="Gene3D" id="3.50.50.60">
    <property type="entry name" value="FAD/NAD(P)-binding domain"/>
    <property type="match status" value="1"/>
</dbReference>